<protein>
    <recommendedName>
        <fullName evidence="3">Protein kinase domain-containing protein</fullName>
    </recommendedName>
</protein>
<dbReference type="AlphaFoldDB" id="A0A1X9NFF8"/>
<keyword evidence="2" id="KW-1185">Reference proteome</keyword>
<evidence type="ECO:0000313" key="1">
    <source>
        <dbReference type="EMBL" id="ARN76256.1"/>
    </source>
</evidence>
<dbReference type="SUPFAM" id="SSF56112">
    <property type="entry name" value="Protein kinase-like (PK-like)"/>
    <property type="match status" value="1"/>
</dbReference>
<sequence length="185" mass="21541">MDIDKQLYIGKGLDRECYLHPEDSSKCIKITVSGDYRQHRDDIKYYHRLQKRDISWQHLAQFHGLCSTSLGDGLMFEVVRDHDGSISKSLRDYIRGNGCPIDRQQLDDELARLKSYLLKHSIIMRDLKDDNLLLQRLSDSEARLVVIDGIGNNEFIPFSELAPVFTNMKINRKWAKFSQKLQAKL</sequence>
<accession>A0A1X9NFF8</accession>
<organism evidence="1 2">
    <name type="scientific">Oceanicoccus sagamiensis</name>
    <dbReference type="NCBI Taxonomy" id="716816"/>
    <lineage>
        <taxon>Bacteria</taxon>
        <taxon>Pseudomonadati</taxon>
        <taxon>Pseudomonadota</taxon>
        <taxon>Gammaproteobacteria</taxon>
        <taxon>Cellvibrionales</taxon>
        <taxon>Spongiibacteraceae</taxon>
        <taxon>Oceanicoccus</taxon>
    </lineage>
</organism>
<dbReference type="KEGG" id="osg:BST96_01390"/>
<dbReference type="Gene3D" id="1.10.510.10">
    <property type="entry name" value="Transferase(Phosphotransferase) domain 1"/>
    <property type="match status" value="1"/>
</dbReference>
<evidence type="ECO:0000313" key="2">
    <source>
        <dbReference type="Proteomes" id="UP000193450"/>
    </source>
</evidence>
<gene>
    <name evidence="1" type="ORF">BST96_01390</name>
</gene>
<dbReference type="InterPro" id="IPR011009">
    <property type="entry name" value="Kinase-like_dom_sf"/>
</dbReference>
<reference evidence="1 2" key="1">
    <citation type="submission" date="2016-11" db="EMBL/GenBank/DDBJ databases">
        <title>Trade-off between light-utilization and light-protection in marine flavobacteria.</title>
        <authorList>
            <person name="Kumagai Y."/>
        </authorList>
    </citation>
    <scope>NUCLEOTIDE SEQUENCE [LARGE SCALE GENOMIC DNA]</scope>
    <source>
        <strain evidence="1 2">NBRC 107125</strain>
    </source>
</reference>
<dbReference type="STRING" id="716816.BST96_01390"/>
<dbReference type="Proteomes" id="UP000193450">
    <property type="component" value="Chromosome"/>
</dbReference>
<dbReference type="EMBL" id="CP019343">
    <property type="protein sequence ID" value="ARN76256.1"/>
    <property type="molecule type" value="Genomic_DNA"/>
</dbReference>
<name>A0A1X9NFF8_9GAMM</name>
<dbReference type="Pfam" id="PF10707">
    <property type="entry name" value="YrbL-PhoP_reg"/>
    <property type="match status" value="1"/>
</dbReference>
<evidence type="ECO:0008006" key="3">
    <source>
        <dbReference type="Google" id="ProtNLM"/>
    </source>
</evidence>
<dbReference type="InterPro" id="IPR019647">
    <property type="entry name" value="PhoP_reg_network_YrbL"/>
</dbReference>
<proteinExistence type="predicted"/>